<evidence type="ECO:0000313" key="10">
    <source>
        <dbReference type="Proteomes" id="UP000682892"/>
    </source>
</evidence>
<dbReference type="EMBL" id="CH478126">
    <property type="protein sequence ID" value="EAT33881.1"/>
    <property type="molecule type" value="Genomic_DNA"/>
</dbReference>
<dbReference type="STRING" id="7159.Q16HZ4"/>
<evidence type="ECO:0000256" key="5">
    <source>
        <dbReference type="ARBA" id="ARBA00022989"/>
    </source>
</evidence>
<dbReference type="Gene3D" id="1.20.1560.10">
    <property type="entry name" value="ABC transporter type 1, transmembrane domain"/>
    <property type="match status" value="1"/>
</dbReference>
<keyword evidence="5 7" id="KW-1133">Transmembrane helix</keyword>
<evidence type="ECO:0000256" key="1">
    <source>
        <dbReference type="ARBA" id="ARBA00022448"/>
    </source>
</evidence>
<feature type="non-terminal residue" evidence="9">
    <location>
        <position position="232"/>
    </location>
</feature>
<gene>
    <name evidence="9" type="ORF">AaeL_AAEL013848</name>
</gene>
<dbReference type="GO" id="GO:0140359">
    <property type="term" value="F:ABC-type transporter activity"/>
    <property type="evidence" value="ECO:0007669"/>
    <property type="project" value="InterPro"/>
</dbReference>
<evidence type="ECO:0000256" key="3">
    <source>
        <dbReference type="ARBA" id="ARBA00022741"/>
    </source>
</evidence>
<dbReference type="InterPro" id="IPR011527">
    <property type="entry name" value="ABC1_TM_dom"/>
</dbReference>
<dbReference type="Pfam" id="PF00664">
    <property type="entry name" value="ABC_membrane"/>
    <property type="match status" value="1"/>
</dbReference>
<feature type="transmembrane region" description="Helical" evidence="7">
    <location>
        <begin position="67"/>
        <end position="86"/>
    </location>
</feature>
<keyword evidence="3" id="KW-0547">Nucleotide-binding</keyword>
<reference evidence="9" key="2">
    <citation type="journal article" date="2007" name="Science">
        <title>Genome sequence of Aedes aegypti, a major arbovirus vector.</title>
        <authorList>
            <person name="Nene V."/>
            <person name="Wortman J.R."/>
            <person name="Lawson D."/>
            <person name="Haas B."/>
            <person name="Kodira C."/>
            <person name="Tu Z.J."/>
            <person name="Loftus B."/>
            <person name="Xi Z."/>
            <person name="Megy K."/>
            <person name="Grabherr M."/>
            <person name="Ren Q."/>
            <person name="Zdobnov E.M."/>
            <person name="Lobo N.F."/>
            <person name="Campbell K.S."/>
            <person name="Brown S.E."/>
            <person name="Bonaldo M.F."/>
            <person name="Zhu J."/>
            <person name="Sinkins S.P."/>
            <person name="Hogenkamp D.G."/>
            <person name="Amedeo P."/>
            <person name="Arensburger P."/>
            <person name="Atkinson P.W."/>
            <person name="Bidwell S."/>
            <person name="Biedler J."/>
            <person name="Birney E."/>
            <person name="Bruggner R.V."/>
            <person name="Costas J."/>
            <person name="Coy M.R."/>
            <person name="Crabtree J."/>
            <person name="Crawford M."/>
            <person name="Debruyn B."/>
            <person name="Decaprio D."/>
            <person name="Eiglmeier K."/>
            <person name="Eisenstadt E."/>
            <person name="El-Dorry H."/>
            <person name="Gelbart W.M."/>
            <person name="Gomes S.L."/>
            <person name="Hammond M."/>
            <person name="Hannick L.I."/>
            <person name="Hogan J.R."/>
            <person name="Holmes M.H."/>
            <person name="Jaffe D."/>
            <person name="Johnston J.S."/>
            <person name="Kennedy R.C."/>
            <person name="Koo H."/>
            <person name="Kravitz S."/>
            <person name="Kriventseva E.V."/>
            <person name="Kulp D."/>
            <person name="Labutti K."/>
            <person name="Lee E."/>
            <person name="Li S."/>
            <person name="Lovin D.D."/>
            <person name="Mao C."/>
            <person name="Mauceli E."/>
            <person name="Menck C.F."/>
            <person name="Miller J.R."/>
            <person name="Montgomery P."/>
            <person name="Mori A."/>
            <person name="Nascimento A.L."/>
            <person name="Naveira H.F."/>
            <person name="Nusbaum C."/>
            <person name="O'leary S."/>
            <person name="Orvis J."/>
            <person name="Pertea M."/>
            <person name="Quesneville H."/>
            <person name="Reidenbach K.R."/>
            <person name="Rogers Y.H."/>
            <person name="Roth C.W."/>
            <person name="Schneider J.R."/>
            <person name="Schatz M."/>
            <person name="Shumway M."/>
            <person name="Stanke M."/>
            <person name="Stinson E.O."/>
            <person name="Tubio J.M."/>
            <person name="Vanzee J.P."/>
            <person name="Verjovski-Almeida S."/>
            <person name="Werner D."/>
            <person name="White O."/>
            <person name="Wyder S."/>
            <person name="Zeng Q."/>
            <person name="Zhao Q."/>
            <person name="Zhao Y."/>
            <person name="Hill C.A."/>
            <person name="Raikhel A.S."/>
            <person name="Soares M.B."/>
            <person name="Knudson D.L."/>
            <person name="Lee N.H."/>
            <person name="Galagan J."/>
            <person name="Salzberg S.L."/>
            <person name="Paulsen I.T."/>
            <person name="Dimopoulos G."/>
            <person name="Collins F.H."/>
            <person name="Birren B."/>
            <person name="Fraser-Liggett C.M."/>
            <person name="Severson D.W."/>
        </authorList>
    </citation>
    <scope>NUCLEOTIDE SEQUENCE [LARGE SCALE GENOMIC DNA]</scope>
    <source>
        <strain evidence="9">Liverpool</strain>
    </source>
</reference>
<keyword evidence="1" id="KW-0813">Transport</keyword>
<dbReference type="SUPFAM" id="SSF90123">
    <property type="entry name" value="ABC transporter transmembrane region"/>
    <property type="match status" value="1"/>
</dbReference>
<evidence type="ECO:0000256" key="2">
    <source>
        <dbReference type="ARBA" id="ARBA00022692"/>
    </source>
</evidence>
<evidence type="ECO:0000259" key="8">
    <source>
        <dbReference type="PROSITE" id="PS50929"/>
    </source>
</evidence>
<keyword evidence="6 7" id="KW-0472">Membrane</keyword>
<dbReference type="InterPro" id="IPR050173">
    <property type="entry name" value="ABC_transporter_C-like"/>
</dbReference>
<dbReference type="GO" id="GO:0005524">
    <property type="term" value="F:ATP binding"/>
    <property type="evidence" value="ECO:0007669"/>
    <property type="project" value="UniProtKB-KW"/>
</dbReference>
<dbReference type="PROSITE" id="PS50929">
    <property type="entry name" value="ABC_TM1F"/>
    <property type="match status" value="1"/>
</dbReference>
<keyword evidence="2 7" id="KW-0812">Transmembrane</keyword>
<dbReference type="PhylomeDB" id="Q16HZ4"/>
<dbReference type="PANTHER" id="PTHR24223">
    <property type="entry name" value="ATP-BINDING CASSETTE SUB-FAMILY C"/>
    <property type="match status" value="1"/>
</dbReference>
<dbReference type="AlphaFoldDB" id="Q16HZ4"/>
<reference evidence="9" key="1">
    <citation type="submission" date="2005-10" db="EMBL/GenBank/DDBJ databases">
        <authorList>
            <person name="Loftus B.J."/>
            <person name="Nene V.M."/>
            <person name="Hannick L.I."/>
            <person name="Bidwell S."/>
            <person name="Haas B."/>
            <person name="Amedeo P."/>
            <person name="Orvis J."/>
            <person name="Wortman J.R."/>
            <person name="White O.R."/>
            <person name="Salzberg S."/>
            <person name="Shumway M."/>
            <person name="Koo H."/>
            <person name="Zhao Y."/>
            <person name="Holmes M."/>
            <person name="Miller J."/>
            <person name="Schatz M."/>
            <person name="Pop M."/>
            <person name="Pai G."/>
            <person name="Utterback T."/>
            <person name="Rogers Y.-H."/>
            <person name="Kravitz S."/>
            <person name="Fraser C.M."/>
        </authorList>
    </citation>
    <scope>NUCLEOTIDE SEQUENCE</scope>
    <source>
        <strain evidence="9">Liverpool</strain>
    </source>
</reference>
<dbReference type="InterPro" id="IPR036640">
    <property type="entry name" value="ABC1_TM_sf"/>
</dbReference>
<feature type="transmembrane region" description="Helical" evidence="7">
    <location>
        <begin position="135"/>
        <end position="157"/>
    </location>
</feature>
<proteinExistence type="predicted"/>
<dbReference type="PANTHER" id="PTHR24223:SF448">
    <property type="entry name" value="FI20146P1-RELATED"/>
    <property type="match status" value="1"/>
</dbReference>
<name>Q16HZ4_AEDAE</name>
<dbReference type="Proteomes" id="UP000682892">
    <property type="component" value="Unassembled WGS sequence"/>
</dbReference>
<feature type="transmembrane region" description="Helical" evidence="7">
    <location>
        <begin position="163"/>
        <end position="182"/>
    </location>
</feature>
<reference evidence="9" key="3">
    <citation type="submission" date="2012-09" db="EMBL/GenBank/DDBJ databases">
        <authorList>
            <consortium name="VectorBase"/>
        </authorList>
    </citation>
    <scope>NUCLEOTIDE SEQUENCE</scope>
    <source>
        <strain evidence="9">Liverpool</strain>
    </source>
</reference>
<dbReference type="OMA" id="CWEKPFE"/>
<evidence type="ECO:0000313" key="9">
    <source>
        <dbReference type="EMBL" id="EAT33881.1"/>
    </source>
</evidence>
<feature type="domain" description="ABC transmembrane type-1" evidence="8">
    <location>
        <begin position="72"/>
        <end position="232"/>
    </location>
</feature>
<evidence type="ECO:0000256" key="4">
    <source>
        <dbReference type="ARBA" id="ARBA00022840"/>
    </source>
</evidence>
<keyword evidence="4" id="KW-0067">ATP-binding</keyword>
<protein>
    <submittedName>
        <fullName evidence="9">AAEL013848-PA</fullName>
    </submittedName>
</protein>
<accession>Q16HZ4</accession>
<evidence type="ECO:0000256" key="7">
    <source>
        <dbReference type="SAM" id="Phobius"/>
    </source>
</evidence>
<dbReference type="GO" id="GO:0016020">
    <property type="term" value="C:membrane"/>
    <property type="evidence" value="ECO:0007669"/>
    <property type="project" value="InterPro"/>
</dbReference>
<sequence length="232" mass="26281">YIVFGWVLPIFYKGSKKELGPEDLYQPLTAHKSSKLGNDLCRAWEDEVANKRAKGKEPSLLHAGFRVFGWNIVLLGLILLVLELAFKLHLGMKLRVAACSMIYRKSLRLSKTALGDTTAGQVVNLLSNDVGRLDLAVLFVHYLWIGPLETIVVTYLMYREIGISAVFGVIFLLMFIPLQAYLGKKTSVLRLQTALRTDERVRLMNEIIQGIQVIKMYTWEKPFAKLVALARK</sequence>
<evidence type="ECO:0000256" key="6">
    <source>
        <dbReference type="ARBA" id="ARBA00023136"/>
    </source>
</evidence>
<organism evidence="9 10">
    <name type="scientific">Aedes aegypti</name>
    <name type="common">Yellowfever mosquito</name>
    <name type="synonym">Culex aegypti</name>
    <dbReference type="NCBI Taxonomy" id="7159"/>
    <lineage>
        <taxon>Eukaryota</taxon>
        <taxon>Metazoa</taxon>
        <taxon>Ecdysozoa</taxon>
        <taxon>Arthropoda</taxon>
        <taxon>Hexapoda</taxon>
        <taxon>Insecta</taxon>
        <taxon>Pterygota</taxon>
        <taxon>Neoptera</taxon>
        <taxon>Endopterygota</taxon>
        <taxon>Diptera</taxon>
        <taxon>Nematocera</taxon>
        <taxon>Culicoidea</taxon>
        <taxon>Culicidae</taxon>
        <taxon>Culicinae</taxon>
        <taxon>Aedini</taxon>
        <taxon>Aedes</taxon>
        <taxon>Stegomyia</taxon>
    </lineage>
</organism>